<protein>
    <recommendedName>
        <fullName evidence="1">Tip attachment protein J domain-containing protein</fullName>
    </recommendedName>
</protein>
<feature type="domain" description="Tip attachment protein J" evidence="1">
    <location>
        <begin position="190"/>
        <end position="357"/>
    </location>
</feature>
<dbReference type="EMBL" id="PKHU01000011">
    <property type="protein sequence ID" value="PKZ28648.1"/>
    <property type="molecule type" value="Genomic_DNA"/>
</dbReference>
<dbReference type="AlphaFoldDB" id="A0A2I1N8F9"/>
<dbReference type="InterPro" id="IPR032876">
    <property type="entry name" value="J_dom"/>
</dbReference>
<name>A0A2I1N8F9_9BACT</name>
<dbReference type="RefSeq" id="WP_101637705.1">
    <property type="nucleotide sequence ID" value="NZ_PKHU01000011.1"/>
</dbReference>
<evidence type="ECO:0000259" key="1">
    <source>
        <dbReference type="Pfam" id="PF13550"/>
    </source>
</evidence>
<organism evidence="2 3">
    <name type="scientific">Campylobacter ureolyticus</name>
    <dbReference type="NCBI Taxonomy" id="827"/>
    <lineage>
        <taxon>Bacteria</taxon>
        <taxon>Pseudomonadati</taxon>
        <taxon>Campylobacterota</taxon>
        <taxon>Epsilonproteobacteria</taxon>
        <taxon>Campylobacterales</taxon>
        <taxon>Campylobacteraceae</taxon>
        <taxon>Campylobacter</taxon>
    </lineage>
</organism>
<sequence>MGKGSGSSSQVIGFAYFLGLAYALCTKVDELLEFRLNGDIGAKPNLKGCGSFAAVTGRNAPTHGSGNSKSTIHFYDGTQDFPNEYLTTQTGESLAYKNTAYFVLNGFIGDNVRSAPNYSCVVKRTSLTNWGNNSEINDEINGDVNPSSALWYMLVNLIGLDKNVLDESSFINANKALVKEGLGISFVMSKPQEAKEWVQEILRTIDGVLCINPSSGKLTLRLLRDNYKQSDLLLINESNVANLKFKRKAWDETYSRVTVKYTQRGSFSEASVSAINSATRQTLGFERAFSVEYMSITNATNANKVLTRLMRKLSYPLANLRFEVSSDEFKNLMVGDVLLFSNKALGVSDMSIRVLNIGSDKEGSLSVEACEDVFALKNITITSVQDDLYKPIDLSIEELEHFGAVESTIEMGDEMGVLPLMVKPKGFIQKMSVRDGLSGKIVDIKPWSLGVLSKDFEISEEMGDELSFEIDEITKLWEVKGTRAGWQRIKFTCLIDGEFINFQFRQSLGGGKWRVKTLMRGLSGTKISRHLKGAKVWFAPVDANDLITLPLIAPNTTLFYEVSNFAVKSEVKKLSFSHSGGGKYPYPPSNLKAFREGEKVILEWKNCVRLHGANYRNADNLIAGVDEGLNENKIIIKWFEDNKENVYETKGERFEVKASPKTTFYLWQVAYKGGFLSKEVSITI</sequence>
<reference evidence="2 3" key="1">
    <citation type="submission" date="2017-12" db="EMBL/GenBank/DDBJ databases">
        <title>Phylogenetic diversity of female urinary microbiome.</title>
        <authorList>
            <person name="Thomas-White K."/>
            <person name="Wolfe A.J."/>
        </authorList>
    </citation>
    <scope>NUCLEOTIDE SEQUENCE [LARGE SCALE GENOMIC DNA]</scope>
    <source>
        <strain evidence="2 3">UMB0112</strain>
    </source>
</reference>
<accession>A0A2I1N8F9</accession>
<proteinExistence type="predicted"/>
<comment type="caution">
    <text evidence="2">The sequence shown here is derived from an EMBL/GenBank/DDBJ whole genome shotgun (WGS) entry which is preliminary data.</text>
</comment>
<dbReference type="Proteomes" id="UP000234639">
    <property type="component" value="Unassembled WGS sequence"/>
</dbReference>
<gene>
    <name evidence="2" type="ORF">CYJ41_07990</name>
</gene>
<dbReference type="Pfam" id="PF13550">
    <property type="entry name" value="Phage-tail_3"/>
    <property type="match status" value="1"/>
</dbReference>
<evidence type="ECO:0000313" key="2">
    <source>
        <dbReference type="EMBL" id="PKZ28648.1"/>
    </source>
</evidence>
<evidence type="ECO:0000313" key="3">
    <source>
        <dbReference type="Proteomes" id="UP000234639"/>
    </source>
</evidence>